<dbReference type="InterPro" id="IPR005945">
    <property type="entry name" value="Pro_imino_pep"/>
</dbReference>
<dbReference type="InterPro" id="IPR002410">
    <property type="entry name" value="Peptidase_S33"/>
</dbReference>
<dbReference type="Proteomes" id="UP000308199">
    <property type="component" value="Unassembled WGS sequence"/>
</dbReference>
<accession>A0A4S4L3R7</accession>
<evidence type="ECO:0000313" key="5">
    <source>
        <dbReference type="Proteomes" id="UP000308199"/>
    </source>
</evidence>
<dbReference type="SUPFAM" id="SSF53474">
    <property type="entry name" value="alpha/beta-Hydrolases"/>
    <property type="match status" value="1"/>
</dbReference>
<keyword evidence="5" id="KW-1185">Reference proteome</keyword>
<keyword evidence="2" id="KW-0378">Hydrolase</keyword>
<evidence type="ECO:0000313" key="4">
    <source>
        <dbReference type="EMBL" id="THH05949.1"/>
    </source>
</evidence>
<dbReference type="InterPro" id="IPR050471">
    <property type="entry name" value="AB_hydrolase"/>
</dbReference>
<organism evidence="4 5">
    <name type="scientific">Phellinidium pouzarii</name>
    <dbReference type="NCBI Taxonomy" id="167371"/>
    <lineage>
        <taxon>Eukaryota</taxon>
        <taxon>Fungi</taxon>
        <taxon>Dikarya</taxon>
        <taxon>Basidiomycota</taxon>
        <taxon>Agaricomycotina</taxon>
        <taxon>Agaricomycetes</taxon>
        <taxon>Hymenochaetales</taxon>
        <taxon>Hymenochaetaceae</taxon>
        <taxon>Phellinidium</taxon>
    </lineage>
</organism>
<dbReference type="OrthoDB" id="190201at2759"/>
<proteinExistence type="inferred from homology"/>
<evidence type="ECO:0000259" key="3">
    <source>
        <dbReference type="Pfam" id="PF00561"/>
    </source>
</evidence>
<sequence length="306" mass="34148">MSSTAPTTDGKLDFRVGDETFQTYYKVVGDLNAGCPLVTLHGGPGFAHYYLLSLEDLIAHGISAVVFYDQLGSANSTHLPKKPKDFWTPELFMDELENLLHGLGIAGSFDLLGHSWGGMLGAQFASTRAPAGLRRLVISDSPASMALWEEAADELVKGMPEDVQATLKKHEDAGTTDSKEYEEAMGVFYAKHLCRIDPMPAFVAKSFKCMTEDPTVYYTMNGPSEFHVIGSLKEWSIISELHRITVPTLILNGRYDEAQDKCVLPYFQRISKVKWYMFAESSHIPLWEERDTYMTVVGNFLTHDSI</sequence>
<comment type="caution">
    <text evidence="4">The sequence shown here is derived from an EMBL/GenBank/DDBJ whole genome shotgun (WGS) entry which is preliminary data.</text>
</comment>
<dbReference type="GO" id="GO:0008233">
    <property type="term" value="F:peptidase activity"/>
    <property type="evidence" value="ECO:0007669"/>
    <property type="project" value="InterPro"/>
</dbReference>
<dbReference type="EMBL" id="SGPK01000226">
    <property type="protein sequence ID" value="THH05949.1"/>
    <property type="molecule type" value="Genomic_DNA"/>
</dbReference>
<dbReference type="InterPro" id="IPR000073">
    <property type="entry name" value="AB_hydrolase_1"/>
</dbReference>
<dbReference type="PIRSF" id="PIRSF005539">
    <property type="entry name" value="Pept_S33_TRI_F1"/>
    <property type="match status" value="1"/>
</dbReference>
<evidence type="ECO:0000256" key="2">
    <source>
        <dbReference type="ARBA" id="ARBA00022801"/>
    </source>
</evidence>
<gene>
    <name evidence="4" type="ORF">EW145_g4430</name>
</gene>
<evidence type="ECO:0000256" key="1">
    <source>
        <dbReference type="ARBA" id="ARBA00010088"/>
    </source>
</evidence>
<dbReference type="AlphaFoldDB" id="A0A4S4L3R7"/>
<protein>
    <recommendedName>
        <fullName evidence="3">AB hydrolase-1 domain-containing protein</fullName>
    </recommendedName>
</protein>
<dbReference type="Gene3D" id="3.40.50.1820">
    <property type="entry name" value="alpha/beta hydrolase"/>
    <property type="match status" value="1"/>
</dbReference>
<reference evidence="4 5" key="1">
    <citation type="submission" date="2019-02" db="EMBL/GenBank/DDBJ databases">
        <title>Genome sequencing of the rare red list fungi Phellinidium pouzarii.</title>
        <authorList>
            <person name="Buettner E."/>
            <person name="Kellner H."/>
        </authorList>
    </citation>
    <scope>NUCLEOTIDE SEQUENCE [LARGE SCALE GENOMIC DNA]</scope>
    <source>
        <strain evidence="4 5">DSM 108285</strain>
    </source>
</reference>
<name>A0A4S4L3R7_9AGAM</name>
<dbReference type="NCBIfam" id="TIGR01250">
    <property type="entry name" value="pro_imino_pep_2"/>
    <property type="match status" value="1"/>
</dbReference>
<feature type="domain" description="AB hydrolase-1" evidence="3">
    <location>
        <begin position="36"/>
        <end position="289"/>
    </location>
</feature>
<dbReference type="InterPro" id="IPR029058">
    <property type="entry name" value="AB_hydrolase_fold"/>
</dbReference>
<dbReference type="PRINTS" id="PR00793">
    <property type="entry name" value="PROAMNOPTASE"/>
</dbReference>
<dbReference type="PANTHER" id="PTHR43433">
    <property type="entry name" value="HYDROLASE, ALPHA/BETA FOLD FAMILY PROTEIN"/>
    <property type="match status" value="1"/>
</dbReference>
<dbReference type="PANTHER" id="PTHR43433:SF5">
    <property type="entry name" value="AB HYDROLASE-1 DOMAIN-CONTAINING PROTEIN"/>
    <property type="match status" value="1"/>
</dbReference>
<dbReference type="Pfam" id="PF00561">
    <property type="entry name" value="Abhydrolase_1"/>
    <property type="match status" value="1"/>
</dbReference>
<dbReference type="GO" id="GO:0006508">
    <property type="term" value="P:proteolysis"/>
    <property type="evidence" value="ECO:0007669"/>
    <property type="project" value="InterPro"/>
</dbReference>
<comment type="similarity">
    <text evidence="1">Belongs to the peptidase S33 family.</text>
</comment>